<dbReference type="Proteomes" id="UP001492380">
    <property type="component" value="Unassembled WGS sequence"/>
</dbReference>
<reference evidence="1 2" key="1">
    <citation type="submission" date="2024-04" db="EMBL/GenBank/DDBJ databases">
        <title>Phyllosticta paracitricarpa is synonymous to the EU quarantine fungus P. citricarpa based on phylogenomic analyses.</title>
        <authorList>
            <consortium name="Lawrence Berkeley National Laboratory"/>
            <person name="Van Ingen-Buijs V.A."/>
            <person name="Van Westerhoven A.C."/>
            <person name="Haridas S."/>
            <person name="Skiadas P."/>
            <person name="Martin F."/>
            <person name="Groenewald J.Z."/>
            <person name="Crous P.W."/>
            <person name="Seidl M.F."/>
        </authorList>
    </citation>
    <scope>NUCLEOTIDE SEQUENCE [LARGE SCALE GENOMIC DNA]</scope>
    <source>
        <strain evidence="1 2">CBS 123374</strain>
    </source>
</reference>
<organism evidence="1 2">
    <name type="scientific">Phyllosticta capitalensis</name>
    <dbReference type="NCBI Taxonomy" id="121624"/>
    <lineage>
        <taxon>Eukaryota</taxon>
        <taxon>Fungi</taxon>
        <taxon>Dikarya</taxon>
        <taxon>Ascomycota</taxon>
        <taxon>Pezizomycotina</taxon>
        <taxon>Dothideomycetes</taxon>
        <taxon>Dothideomycetes incertae sedis</taxon>
        <taxon>Botryosphaeriales</taxon>
        <taxon>Phyllostictaceae</taxon>
        <taxon>Phyllosticta</taxon>
    </lineage>
</organism>
<accession>A0ABR1Z4K1</accession>
<evidence type="ECO:0000313" key="2">
    <source>
        <dbReference type="Proteomes" id="UP001492380"/>
    </source>
</evidence>
<proteinExistence type="predicted"/>
<keyword evidence="2" id="KW-1185">Reference proteome</keyword>
<evidence type="ECO:0000313" key="1">
    <source>
        <dbReference type="EMBL" id="KAK8247318.1"/>
    </source>
</evidence>
<name>A0ABR1Z4K1_9PEZI</name>
<gene>
    <name evidence="1" type="ORF">HDK90DRAFT_540064</name>
</gene>
<comment type="caution">
    <text evidence="1">The sequence shown here is derived from an EMBL/GenBank/DDBJ whole genome shotgun (WGS) entry which is preliminary data.</text>
</comment>
<sequence>MPRRVTYVNMEDSGTGGWRLCHQVDISEDVDMWAADAEENGPLASQNPCYLALIIHPDDTQEYKDIDLSDVNTISIRSPQLPSKLRIIRPLDENDNLPQSMMFLGSLIPREVNRIIDRCEVIDVGVGFWQNGAPTCLNVQYPFLHNYWLPYENFVVEDPEYDNTFVDQPVALYFYHDSTITRTMIRACNRNGVVVEYVG</sequence>
<protein>
    <submittedName>
        <fullName evidence="1">Uncharacterized protein</fullName>
    </submittedName>
</protein>
<dbReference type="EMBL" id="JBBWRZ010000001">
    <property type="protein sequence ID" value="KAK8247318.1"/>
    <property type="molecule type" value="Genomic_DNA"/>
</dbReference>